<dbReference type="EMBL" id="PGCJ01000795">
    <property type="protein sequence ID" value="PLW20535.1"/>
    <property type="molecule type" value="Genomic_DNA"/>
</dbReference>
<evidence type="ECO:0008006" key="4">
    <source>
        <dbReference type="Google" id="ProtNLM"/>
    </source>
</evidence>
<sequence length="533" mass="60290">MPFPGSQPRSQSHPLISPFNSPNPNIHVFSEDDHRSLPPLSPQHPDFQAQPIPSPLLSPASGARSPCMTSHQEEGVSNQMSGLQFENPDQDQTLLSHSQSITTLESQARRTEAILRRNEDTIQESQQLLVFASDVNKMKAQFPWDLQVVRDTVNGALNGLQLRVGHLETRQKVSAPAKIFPEPPFYAHIYFSGDIAETHRFCCLIRDTFARIPGHFASKRQRILWIAGYFRTASGNLGSDCPSYTWWRGLLTKNAHKQGLPTQKALSMADFVIDKLFDLELFLSAIEDMFSNHKEAEEHCKALFLLRQGNKSMAEFKIQFNTLLYTVILSEESKCEVYEAAINPKIVELGVNCGGWTELDTLVNKQRMAVKLEIDVNCVAQINQRKFQAPLPCIEFKRAPVAFVPVPTKSTATPMDIDLVLADLGFTFANWRRECTDCNLCFRCMKPFDKTHVDVWGCPHSDDKWLVKSDILKVWKSWGGALREDRESAAPTGDKGKKRNRPFFTGRLVRKDKLLDLSVLVDSESLRLMDPHL</sequence>
<organism evidence="2 3">
    <name type="scientific">Puccinia coronata f. sp. avenae</name>
    <dbReference type="NCBI Taxonomy" id="200324"/>
    <lineage>
        <taxon>Eukaryota</taxon>
        <taxon>Fungi</taxon>
        <taxon>Dikarya</taxon>
        <taxon>Basidiomycota</taxon>
        <taxon>Pucciniomycotina</taxon>
        <taxon>Pucciniomycetes</taxon>
        <taxon>Pucciniales</taxon>
        <taxon>Pucciniaceae</taxon>
        <taxon>Puccinia</taxon>
    </lineage>
</organism>
<feature type="compositionally biased region" description="Polar residues" evidence="1">
    <location>
        <begin position="7"/>
        <end position="24"/>
    </location>
</feature>
<evidence type="ECO:0000313" key="3">
    <source>
        <dbReference type="Proteomes" id="UP000235388"/>
    </source>
</evidence>
<dbReference type="AlphaFoldDB" id="A0A2N5T4Y7"/>
<feature type="compositionally biased region" description="Polar residues" evidence="1">
    <location>
        <begin position="67"/>
        <end position="84"/>
    </location>
</feature>
<dbReference type="Proteomes" id="UP000235388">
    <property type="component" value="Unassembled WGS sequence"/>
</dbReference>
<evidence type="ECO:0000313" key="2">
    <source>
        <dbReference type="EMBL" id="PLW20535.1"/>
    </source>
</evidence>
<proteinExistence type="predicted"/>
<name>A0A2N5T4Y7_9BASI</name>
<dbReference type="OrthoDB" id="2506702at2759"/>
<evidence type="ECO:0000256" key="1">
    <source>
        <dbReference type="SAM" id="MobiDB-lite"/>
    </source>
</evidence>
<feature type="region of interest" description="Disordered" evidence="1">
    <location>
        <begin position="1"/>
        <end position="93"/>
    </location>
</feature>
<keyword evidence="3" id="KW-1185">Reference proteome</keyword>
<comment type="caution">
    <text evidence="2">The sequence shown here is derived from an EMBL/GenBank/DDBJ whole genome shotgun (WGS) entry which is preliminary data.</text>
</comment>
<gene>
    <name evidence="2" type="ORF">PCANC_13584</name>
</gene>
<reference evidence="2 3" key="1">
    <citation type="submission" date="2017-11" db="EMBL/GenBank/DDBJ databases">
        <title>De novo assembly and phasing of dikaryotic genomes from two isolates of Puccinia coronata f. sp. avenae, the causal agent of oat crown rust.</title>
        <authorList>
            <person name="Miller M.E."/>
            <person name="Zhang Y."/>
            <person name="Omidvar V."/>
            <person name="Sperschneider J."/>
            <person name="Schwessinger B."/>
            <person name="Raley C."/>
            <person name="Palmer J.M."/>
            <person name="Garnica D."/>
            <person name="Upadhyaya N."/>
            <person name="Rathjen J."/>
            <person name="Taylor J.M."/>
            <person name="Park R.F."/>
            <person name="Dodds P.N."/>
            <person name="Hirsch C.D."/>
            <person name="Kianian S.F."/>
            <person name="Figueroa M."/>
        </authorList>
    </citation>
    <scope>NUCLEOTIDE SEQUENCE [LARGE SCALE GENOMIC DNA]</scope>
    <source>
        <strain evidence="2">12NC29</strain>
    </source>
</reference>
<accession>A0A2N5T4Y7</accession>
<protein>
    <recommendedName>
        <fullName evidence="4">Retrotransposon gag domain-containing protein</fullName>
    </recommendedName>
</protein>
<dbReference type="STRING" id="200324.A0A2N5T4Y7"/>